<organism evidence="1 2">
    <name type="scientific">Opitutus terrae (strain DSM 11246 / JCM 15787 / PB90-1)</name>
    <dbReference type="NCBI Taxonomy" id="452637"/>
    <lineage>
        <taxon>Bacteria</taxon>
        <taxon>Pseudomonadati</taxon>
        <taxon>Verrucomicrobiota</taxon>
        <taxon>Opitutia</taxon>
        <taxon>Opitutales</taxon>
        <taxon>Opitutaceae</taxon>
        <taxon>Opitutus</taxon>
    </lineage>
</organism>
<protein>
    <recommendedName>
        <fullName evidence="3">SatD</fullName>
    </recommendedName>
</protein>
<accession>B1ZUX0</accession>
<dbReference type="AlphaFoldDB" id="B1ZUX0"/>
<dbReference type="OrthoDB" id="3197351at2"/>
<dbReference type="InterPro" id="IPR032580">
    <property type="entry name" value="SatD"/>
</dbReference>
<evidence type="ECO:0000313" key="2">
    <source>
        <dbReference type="Proteomes" id="UP000007013"/>
    </source>
</evidence>
<gene>
    <name evidence="1" type="ordered locus">Oter_2659</name>
</gene>
<dbReference type="KEGG" id="ote:Oter_2659"/>
<dbReference type="Proteomes" id="UP000007013">
    <property type="component" value="Chromosome"/>
</dbReference>
<reference evidence="1 2" key="1">
    <citation type="journal article" date="2011" name="J. Bacteriol.">
        <title>Genome sequence of the verrucomicrobium Opitutus terrae PB90-1, an abundant inhabitant of rice paddy soil ecosystems.</title>
        <authorList>
            <person name="van Passel M.W."/>
            <person name="Kant R."/>
            <person name="Palva A."/>
            <person name="Copeland A."/>
            <person name="Lucas S."/>
            <person name="Lapidus A."/>
            <person name="Glavina del Rio T."/>
            <person name="Pitluck S."/>
            <person name="Goltsman E."/>
            <person name="Clum A."/>
            <person name="Sun H."/>
            <person name="Schmutz J."/>
            <person name="Larimer F.W."/>
            <person name="Land M.L."/>
            <person name="Hauser L."/>
            <person name="Kyrpides N."/>
            <person name="Mikhailova N."/>
            <person name="Richardson P.P."/>
            <person name="Janssen P.H."/>
            <person name="de Vos W.M."/>
            <person name="Smidt H."/>
        </authorList>
    </citation>
    <scope>NUCLEOTIDE SEQUENCE [LARGE SCALE GENOMIC DNA]</scope>
    <source>
        <strain evidence="2">DSM 11246 / JCM 15787 / PB90-1</strain>
    </source>
</reference>
<name>B1ZUX0_OPITP</name>
<dbReference type="eggNOG" id="ENOG5032Q8G">
    <property type="taxonomic scope" value="Bacteria"/>
</dbReference>
<evidence type="ECO:0008006" key="3">
    <source>
        <dbReference type="Google" id="ProtNLM"/>
    </source>
</evidence>
<proteinExistence type="predicted"/>
<dbReference type="EMBL" id="CP001032">
    <property type="protein sequence ID" value="ACB75940.1"/>
    <property type="molecule type" value="Genomic_DNA"/>
</dbReference>
<keyword evidence="2" id="KW-1185">Reference proteome</keyword>
<dbReference type="HOGENOM" id="CLU_077332_0_1_0"/>
<sequence>MQVMAIIGDVVASKTMASRAVFQRKLAKVLTGAGRDASGLASPYTITLGDEFQAVYRAADTLFAEVFTIMAEIHPVRARFAIGVGELATRLNPEQALGMDGPVFHQARAALTELKVDERLLRIAGAEPEAWRLANGVLNLLSHAVEGWSRNRLLVMAGLLRGRTVREIEEGMKISRVAVYKNIRTAALDDVKDVCEELGVALNRTLRER</sequence>
<dbReference type="STRING" id="452637.Oter_2659"/>
<dbReference type="Pfam" id="PF16264">
    <property type="entry name" value="SatD"/>
    <property type="match status" value="1"/>
</dbReference>
<dbReference type="RefSeq" id="WP_012375475.1">
    <property type="nucleotide sequence ID" value="NC_010571.1"/>
</dbReference>
<evidence type="ECO:0000313" key="1">
    <source>
        <dbReference type="EMBL" id="ACB75940.1"/>
    </source>
</evidence>